<comment type="function">
    <text evidence="2">Component of the COP9 signalosome complex (CSN), a complex involved in various cellular and developmental processes.</text>
</comment>
<dbReference type="GO" id="GO:0005737">
    <property type="term" value="C:cytoplasm"/>
    <property type="evidence" value="ECO:0007669"/>
    <property type="project" value="UniProtKB-SubCell"/>
</dbReference>
<keyword evidence="2" id="KW-0736">Signalosome</keyword>
<keyword evidence="6" id="KW-1185">Reference proteome</keyword>
<evidence type="ECO:0000259" key="4">
    <source>
        <dbReference type="PROSITE" id="PS50249"/>
    </source>
</evidence>
<evidence type="ECO:0000313" key="6">
    <source>
        <dbReference type="Proteomes" id="UP000054485"/>
    </source>
</evidence>
<accession>A0A0D0C499</accession>
<dbReference type="Pfam" id="PF01398">
    <property type="entry name" value="JAB"/>
    <property type="match status" value="1"/>
</dbReference>
<organism evidence="5 6">
    <name type="scientific">Suillus luteus UH-Slu-Lm8-n1</name>
    <dbReference type="NCBI Taxonomy" id="930992"/>
    <lineage>
        <taxon>Eukaryota</taxon>
        <taxon>Fungi</taxon>
        <taxon>Dikarya</taxon>
        <taxon>Basidiomycota</taxon>
        <taxon>Agaricomycotina</taxon>
        <taxon>Agaricomycetes</taxon>
        <taxon>Agaricomycetidae</taxon>
        <taxon>Boletales</taxon>
        <taxon>Suillineae</taxon>
        <taxon>Suillaceae</taxon>
        <taxon>Suillus</taxon>
    </lineage>
</organism>
<dbReference type="HOGENOM" id="CLU_027018_1_2_1"/>
<dbReference type="Pfam" id="PF13012">
    <property type="entry name" value="MitMem_reg"/>
    <property type="match status" value="1"/>
</dbReference>
<dbReference type="InterPro" id="IPR000555">
    <property type="entry name" value="JAMM/MPN+_dom"/>
</dbReference>
<keyword evidence="2" id="KW-0539">Nucleus</keyword>
<dbReference type="SMART" id="SM00232">
    <property type="entry name" value="JAB_MPN"/>
    <property type="match status" value="1"/>
</dbReference>
<protein>
    <recommendedName>
        <fullName evidence="2">COP9 signalosome complex subunit 6</fullName>
    </recommendedName>
</protein>
<gene>
    <name evidence="5" type="ORF">CY34DRAFT_797083</name>
</gene>
<dbReference type="CDD" id="cd08063">
    <property type="entry name" value="MPN_CSN6"/>
    <property type="match status" value="1"/>
</dbReference>
<evidence type="ECO:0000256" key="1">
    <source>
        <dbReference type="ARBA" id="ARBA00010893"/>
    </source>
</evidence>
<dbReference type="EMBL" id="KN835132">
    <property type="protein sequence ID" value="KIK49633.1"/>
    <property type="molecule type" value="Genomic_DNA"/>
</dbReference>
<evidence type="ECO:0000256" key="3">
    <source>
        <dbReference type="SAM" id="MobiDB-lite"/>
    </source>
</evidence>
<dbReference type="STRING" id="930992.A0A0D0C499"/>
<dbReference type="Gene3D" id="3.40.140.10">
    <property type="entry name" value="Cytidine Deaminase, domain 2"/>
    <property type="match status" value="1"/>
</dbReference>
<dbReference type="PANTHER" id="PTHR10540:SF8">
    <property type="entry name" value="COP9 SIGNALOSOME COMPLEX SUBUNIT 6"/>
    <property type="match status" value="1"/>
</dbReference>
<evidence type="ECO:0000313" key="5">
    <source>
        <dbReference type="EMBL" id="KIK49633.1"/>
    </source>
</evidence>
<comment type="subcellular location">
    <subcellularLocation>
        <location evidence="2">Cytoplasm</location>
    </subcellularLocation>
    <subcellularLocation>
        <location evidence="2">Nucleus</location>
    </subcellularLocation>
</comment>
<dbReference type="GO" id="GO:0000338">
    <property type="term" value="P:protein deneddylation"/>
    <property type="evidence" value="ECO:0007669"/>
    <property type="project" value="InterPro"/>
</dbReference>
<dbReference type="Proteomes" id="UP000054485">
    <property type="component" value="Unassembled WGS sequence"/>
</dbReference>
<dbReference type="InterPro" id="IPR024969">
    <property type="entry name" value="EIF3F/CSN6-like_C"/>
</dbReference>
<dbReference type="AlphaFoldDB" id="A0A0D0C499"/>
<evidence type="ECO:0000256" key="2">
    <source>
        <dbReference type="RuleBase" id="RU367006"/>
    </source>
</evidence>
<feature type="region of interest" description="Disordered" evidence="3">
    <location>
        <begin position="304"/>
        <end position="330"/>
    </location>
</feature>
<name>A0A0D0C499_9AGAM</name>
<dbReference type="OrthoDB" id="1378at2759"/>
<reference evidence="6" key="2">
    <citation type="submission" date="2015-01" db="EMBL/GenBank/DDBJ databases">
        <title>Evolutionary Origins and Diversification of the Mycorrhizal Mutualists.</title>
        <authorList>
            <consortium name="DOE Joint Genome Institute"/>
            <consortium name="Mycorrhizal Genomics Consortium"/>
            <person name="Kohler A."/>
            <person name="Kuo A."/>
            <person name="Nagy L.G."/>
            <person name="Floudas D."/>
            <person name="Copeland A."/>
            <person name="Barry K.W."/>
            <person name="Cichocki N."/>
            <person name="Veneault-Fourrey C."/>
            <person name="LaButti K."/>
            <person name="Lindquist E.A."/>
            <person name="Lipzen A."/>
            <person name="Lundell T."/>
            <person name="Morin E."/>
            <person name="Murat C."/>
            <person name="Riley R."/>
            <person name="Ohm R."/>
            <person name="Sun H."/>
            <person name="Tunlid A."/>
            <person name="Henrissat B."/>
            <person name="Grigoriev I.V."/>
            <person name="Hibbett D.S."/>
            <person name="Martin F."/>
        </authorList>
    </citation>
    <scope>NUCLEOTIDE SEQUENCE [LARGE SCALE GENOMIC DNA]</scope>
    <source>
        <strain evidence="6">UH-Slu-Lm8-n1</strain>
    </source>
</reference>
<dbReference type="GO" id="GO:0008237">
    <property type="term" value="F:metallopeptidase activity"/>
    <property type="evidence" value="ECO:0007669"/>
    <property type="project" value="InterPro"/>
</dbReference>
<dbReference type="PANTHER" id="PTHR10540">
    <property type="entry name" value="EUKARYOTIC TRANSLATION INITIATION FACTOR 3 SUBUNIT F-RELATED"/>
    <property type="match status" value="1"/>
</dbReference>
<comment type="similarity">
    <text evidence="1 2">Belongs to the peptidase M67A family. CSN6 subfamily.</text>
</comment>
<dbReference type="GO" id="GO:0008180">
    <property type="term" value="C:COP9 signalosome"/>
    <property type="evidence" value="ECO:0007669"/>
    <property type="project" value="UniProtKB-UniRule"/>
</dbReference>
<sequence length="330" mass="36672">MTSQMETDEQSIVLPSSTTSGLTLSLHPLPILNISEHLTRLKLQTRSNSPFILGALLGTQNGREVEIVNTFELATEEGRDDLVDHDFLVSRRDQYKQVFPSLEFIGWYTVAPIPTSRHIALHEQFTGYCSTPLLLVLQPSMITSSSSDITGQTLPFKAYEPTIEIRDKKTRSVFVEAPYKVETGEAERIAVDWTAKGGGGSTSLESHLHAQRAAVKMLHERILVLVQYVTNVIAGQIPTDHTTLRSLSALIASLPASENKGFRDEFNTEYEDVQLTAFLSSLTKSTNILNDLVDKHLILTGGSREDRTLNPRRRGMGRQGTMPGDWAMHP</sequence>
<dbReference type="InterPro" id="IPR037518">
    <property type="entry name" value="MPN"/>
</dbReference>
<dbReference type="PROSITE" id="PS50249">
    <property type="entry name" value="MPN"/>
    <property type="match status" value="1"/>
</dbReference>
<reference evidence="5 6" key="1">
    <citation type="submission" date="2014-04" db="EMBL/GenBank/DDBJ databases">
        <authorList>
            <consortium name="DOE Joint Genome Institute"/>
            <person name="Kuo A."/>
            <person name="Ruytinx J."/>
            <person name="Rineau F."/>
            <person name="Colpaert J."/>
            <person name="Kohler A."/>
            <person name="Nagy L.G."/>
            <person name="Floudas D."/>
            <person name="Copeland A."/>
            <person name="Barry K.W."/>
            <person name="Cichocki N."/>
            <person name="Veneault-Fourrey C."/>
            <person name="LaButti K."/>
            <person name="Lindquist E.A."/>
            <person name="Lipzen A."/>
            <person name="Lundell T."/>
            <person name="Morin E."/>
            <person name="Murat C."/>
            <person name="Sun H."/>
            <person name="Tunlid A."/>
            <person name="Henrissat B."/>
            <person name="Grigoriev I.V."/>
            <person name="Hibbett D.S."/>
            <person name="Martin F."/>
            <person name="Nordberg H.P."/>
            <person name="Cantor M.N."/>
            <person name="Hua S.X."/>
        </authorList>
    </citation>
    <scope>NUCLEOTIDE SEQUENCE [LARGE SCALE GENOMIC DNA]</scope>
    <source>
        <strain evidence="5 6">UH-Slu-Lm8-n1</strain>
    </source>
</reference>
<proteinExistence type="inferred from homology"/>
<feature type="domain" description="MPN" evidence="4">
    <location>
        <begin position="24"/>
        <end position="165"/>
    </location>
</feature>
<keyword evidence="2" id="KW-0963">Cytoplasm</keyword>
<dbReference type="InParanoid" id="A0A0D0C499"/>
<dbReference type="InterPro" id="IPR033859">
    <property type="entry name" value="MPN_CSN6"/>
</dbReference>